<dbReference type="AlphaFoldDB" id="A0A0N5A004"/>
<feature type="region of interest" description="Disordered" evidence="1">
    <location>
        <begin position="72"/>
        <end position="112"/>
    </location>
</feature>
<keyword evidence="2" id="KW-1185">Reference proteome</keyword>
<evidence type="ECO:0000313" key="3">
    <source>
        <dbReference type="WBParaSite" id="PTRK_0001462200.1"/>
    </source>
</evidence>
<evidence type="ECO:0000256" key="1">
    <source>
        <dbReference type="SAM" id="MobiDB-lite"/>
    </source>
</evidence>
<dbReference type="PROSITE" id="PS50096">
    <property type="entry name" value="IQ"/>
    <property type="match status" value="1"/>
</dbReference>
<dbReference type="Proteomes" id="UP000038045">
    <property type="component" value="Unplaced"/>
</dbReference>
<protein>
    <submittedName>
        <fullName evidence="3">Uncharacterized protein</fullName>
    </submittedName>
</protein>
<sequence length="112" mass="12731">MRIINHNTSNVEHYEWNGQDYYSKNDAIAAVRNFYRGYVIRNESESINGFQKRITVFACNNGTTNFTPISTQKPRGTAKYAPSMRTYPSRTGTTMSRNFGFNNNGGTTRATL</sequence>
<evidence type="ECO:0000313" key="2">
    <source>
        <dbReference type="Proteomes" id="UP000038045"/>
    </source>
</evidence>
<proteinExistence type="predicted"/>
<dbReference type="WBParaSite" id="PTRK_0001462200.1">
    <property type="protein sequence ID" value="PTRK_0001462200.1"/>
    <property type="gene ID" value="PTRK_0001462200"/>
</dbReference>
<organism evidence="2 3">
    <name type="scientific">Parastrongyloides trichosuri</name>
    <name type="common">Possum-specific nematode worm</name>
    <dbReference type="NCBI Taxonomy" id="131310"/>
    <lineage>
        <taxon>Eukaryota</taxon>
        <taxon>Metazoa</taxon>
        <taxon>Ecdysozoa</taxon>
        <taxon>Nematoda</taxon>
        <taxon>Chromadorea</taxon>
        <taxon>Rhabditida</taxon>
        <taxon>Tylenchina</taxon>
        <taxon>Panagrolaimomorpha</taxon>
        <taxon>Strongyloidoidea</taxon>
        <taxon>Strongyloididae</taxon>
        <taxon>Parastrongyloides</taxon>
    </lineage>
</organism>
<name>A0A0N5A004_PARTI</name>
<feature type="compositionally biased region" description="Polar residues" evidence="1">
    <location>
        <begin position="86"/>
        <end position="97"/>
    </location>
</feature>
<accession>A0A0N5A004</accession>
<reference evidence="3" key="1">
    <citation type="submission" date="2017-02" db="UniProtKB">
        <authorList>
            <consortium name="WormBaseParasite"/>
        </authorList>
    </citation>
    <scope>IDENTIFICATION</scope>
</reference>